<proteinExistence type="predicted"/>
<feature type="region of interest" description="Disordered" evidence="1">
    <location>
        <begin position="971"/>
        <end position="1004"/>
    </location>
</feature>
<evidence type="ECO:0000313" key="2">
    <source>
        <dbReference type="EMBL" id="GFR50528.1"/>
    </source>
</evidence>
<dbReference type="Gene3D" id="3.30.70.1230">
    <property type="entry name" value="Nucleotide cyclase"/>
    <property type="match status" value="1"/>
</dbReference>
<comment type="caution">
    <text evidence="2">The sequence shown here is derived from an EMBL/GenBank/DDBJ whole genome shotgun (WGS) entry which is preliminary data.</text>
</comment>
<feature type="compositionally biased region" description="Low complexity" evidence="1">
    <location>
        <begin position="1229"/>
        <end position="1248"/>
    </location>
</feature>
<gene>
    <name evidence="2" type="ORF">Agub_g12797</name>
</gene>
<reference evidence="2 3" key="1">
    <citation type="journal article" date="2021" name="Sci. Rep.">
        <title>Genome sequencing of the multicellular alga Astrephomene provides insights into convergent evolution of germ-soma differentiation.</title>
        <authorList>
            <person name="Yamashita S."/>
            <person name="Yamamoto K."/>
            <person name="Matsuzaki R."/>
            <person name="Suzuki S."/>
            <person name="Yamaguchi H."/>
            <person name="Hirooka S."/>
            <person name="Minakuchi Y."/>
            <person name="Miyagishima S."/>
            <person name="Kawachi M."/>
            <person name="Toyoda A."/>
            <person name="Nozaki H."/>
        </authorList>
    </citation>
    <scope>NUCLEOTIDE SEQUENCE [LARGE SCALE GENOMIC DNA]</scope>
    <source>
        <strain evidence="2 3">NIES-4017</strain>
    </source>
</reference>
<feature type="compositionally biased region" description="Gly residues" evidence="1">
    <location>
        <begin position="1128"/>
        <end position="1137"/>
    </location>
</feature>
<feature type="non-terminal residue" evidence="2">
    <location>
        <position position="1"/>
    </location>
</feature>
<feature type="compositionally biased region" description="Polar residues" evidence="1">
    <location>
        <begin position="830"/>
        <end position="839"/>
    </location>
</feature>
<keyword evidence="3" id="KW-1185">Reference proteome</keyword>
<feature type="compositionally biased region" description="Gly residues" evidence="1">
    <location>
        <begin position="740"/>
        <end position="753"/>
    </location>
</feature>
<feature type="region of interest" description="Disordered" evidence="1">
    <location>
        <begin position="1033"/>
        <end position="1075"/>
    </location>
</feature>
<protein>
    <submittedName>
        <fullName evidence="2">Uncharacterized protein</fullName>
    </submittedName>
</protein>
<evidence type="ECO:0000313" key="3">
    <source>
        <dbReference type="Proteomes" id="UP001054857"/>
    </source>
</evidence>
<feature type="compositionally biased region" description="Polar residues" evidence="1">
    <location>
        <begin position="1047"/>
        <end position="1058"/>
    </location>
</feature>
<evidence type="ECO:0000256" key="1">
    <source>
        <dbReference type="SAM" id="MobiDB-lite"/>
    </source>
</evidence>
<feature type="region of interest" description="Disordered" evidence="1">
    <location>
        <begin position="830"/>
        <end position="853"/>
    </location>
</feature>
<dbReference type="EMBL" id="BMAR01000038">
    <property type="protein sequence ID" value="GFR50528.1"/>
    <property type="molecule type" value="Genomic_DNA"/>
</dbReference>
<feature type="compositionally biased region" description="Acidic residues" evidence="1">
    <location>
        <begin position="1168"/>
        <end position="1182"/>
    </location>
</feature>
<sequence>GAGAGAAEAAAGAGGGGGAGGGACRGAAGRCVEMLEGVALQLMRLLGGTLYEASRGSILAGFPSARSAVLWLLHTQALLAAVPWDPAVLASSACEVRTYNVRQQRLGPGPGPQVPAGGPLGSRRMQQVTLAAPRVRGAADLAHVRPEVHRSTGRLLIPQRSRQRILKLLAAARPGQIVCTALVKTAFASETNATASVASPVGSAAFSPTGGAGGTIPGVAAAAAAATAAAAAAGGGGGVPPGGMPPGAAAHLRLHAAAMAGIGSPPLPASRFKRAALSFPRHASSPPSMIVASQLASAILPPPATEAGAAATDPGDVGRMEATGVPPQQPAPPPVDMVVAAAAAASPMLVPTAMAAVTAIPPDAASIARSSGPSTLASILRSQAMWEGADASDGEDGDDVGVGHRMEVGGREVECRVDGGAAATSAEGEGGPAAAVPEIRVGAASGAEAEAEMGGAEMAAAASSVSNVNTTAESLAGVQGHTTAASCSQSVKKSAAAAAVAAAATAPVRSRSRGGVGGGVFEIEAAASAANSFTSLYSNNSETTSAHPFASATATAAAATAATASNPLLKLLIRRENNIGGLGDGASLSAAIMNLRGMEAVRFVEHGRKVLERLGLLVPPPPPPPPPQPVGGLVAGRTGATRRHSLFAPAAAAVAGLLKTPARWPVRFLGSSASHQERQGSSEGGESGRDRLAFAAEGSVGPRGSLARLQQLVQRTGSRPNSWLMSSPRAGASVTATPDGAGGGKTSAGGGGGGKKRLRRSASADRRRNSVISGVEGRERYGGNGSVRDGYGSTTAGSTGFGVAASIAARCRSVIMPFERRDLRRLRLSQEASTRPSNTAPSPPHASASAGAPASAAAAAPAAGVDAAAGAAAAMAEDLCDTLTGLDRSSTGPAHLRLLSWAIPALLNRPRSGLFQERPLSATSVTSGAHVTPAGVDAAAAERRRGRLYSFLAGGSSGGGVREQALLAANLTPPPPPPPLGLSGGAAGGSRHTASGGNRGGLLSDKSYIKPQQLLLLQQQQQLPVQPHQQLQQQQQQQLTGRRRWRVSSTLGYGTSRQGGRLRTAAGSDEGAAATPPVSAIAEITHIDIEHGLGPQAQRRHPSLSSLRELLDMTALRRHHSAVVVASAGGGGGGGGSAEAAAPTLYSPSRLRLPDSLRHATSSRSTDGDSDADSDADGDGDGDAGGGGDRGGGSQRRTIAGMLSAGWSRFVGSGSHPRPPLHHHLLLMHHQQQQQPQPHPHPQQQLPTHPHRHHHPALPSPGQTSTSSGVCPHPGGPDVDIDVEAVTPRTPGPGSPAPLRGTPTRSGGVPAGLGPPHAREGCVAALSRLSVSAGPEGLRLAGVPRAVREAAGETERLLAAPSLYALGIHENHENHENHGQAVDARGTEHGGGGAGAGVGVVRAAGGVGGRGHEEGGAAQQTLVFVRVPPPLSECPHAAEVLQELQATVVRLVRLEQCDPRVTASLGCGVYICTLETTNIFGLSAYSSDATDAEEGDASGGGEATDVAGRGAFFDLRRWMGRKPAGAGMSRLSVAYGRRNTMVY</sequence>
<dbReference type="InterPro" id="IPR029787">
    <property type="entry name" value="Nucleotide_cyclase"/>
</dbReference>
<accession>A0AAD3E1G4</accession>
<organism evidence="2 3">
    <name type="scientific">Astrephomene gubernaculifera</name>
    <dbReference type="NCBI Taxonomy" id="47775"/>
    <lineage>
        <taxon>Eukaryota</taxon>
        <taxon>Viridiplantae</taxon>
        <taxon>Chlorophyta</taxon>
        <taxon>core chlorophytes</taxon>
        <taxon>Chlorophyceae</taxon>
        <taxon>CS clade</taxon>
        <taxon>Chlamydomonadales</taxon>
        <taxon>Astrephomenaceae</taxon>
        <taxon>Astrephomene</taxon>
    </lineage>
</organism>
<feature type="region of interest" description="Disordered" evidence="1">
    <location>
        <begin position="1127"/>
        <end position="1196"/>
    </location>
</feature>
<dbReference type="PANTHER" id="PTHR16306">
    <property type="entry name" value="TRANSLIN-ASSOCIATED FACTOR X-INTERACTING PROTEIN 1"/>
    <property type="match status" value="1"/>
</dbReference>
<name>A0AAD3E1G4_9CHLO</name>
<feature type="region of interest" description="Disordered" evidence="1">
    <location>
        <begin position="717"/>
        <end position="790"/>
    </location>
</feature>
<feature type="compositionally biased region" description="Gly residues" evidence="1">
    <location>
        <begin position="1183"/>
        <end position="1194"/>
    </location>
</feature>
<dbReference type="GO" id="GO:0005737">
    <property type="term" value="C:cytoplasm"/>
    <property type="evidence" value="ECO:0007669"/>
    <property type="project" value="TreeGrafter"/>
</dbReference>
<feature type="region of interest" description="Disordered" evidence="1">
    <location>
        <begin position="1229"/>
        <end position="1308"/>
    </location>
</feature>
<dbReference type="PANTHER" id="PTHR16306:SF0">
    <property type="entry name" value="TRANSLIN-ASSOCIATED FACTOR X-INTERACTING PROTEIN 1"/>
    <property type="match status" value="1"/>
</dbReference>
<dbReference type="Proteomes" id="UP001054857">
    <property type="component" value="Unassembled WGS sequence"/>
</dbReference>